<keyword evidence="9" id="KW-0539">Nucleus</keyword>
<dbReference type="InterPro" id="IPR020847">
    <property type="entry name" value="AP_endonuclease_F1_BS"/>
</dbReference>
<evidence type="ECO:0000256" key="14">
    <source>
        <dbReference type="SAM" id="MobiDB-lite"/>
    </source>
</evidence>
<feature type="region of interest" description="Disordered" evidence="14">
    <location>
        <begin position="119"/>
        <end position="152"/>
    </location>
</feature>
<comment type="cofactor">
    <cofactor evidence="1">
        <name>Mn(2+)</name>
        <dbReference type="ChEBI" id="CHEBI:29035"/>
    </cofactor>
</comment>
<keyword evidence="8 11" id="KW-0460">Magnesium</keyword>
<feature type="binding site" evidence="11">
    <location>
        <position position="227"/>
    </location>
    <ligand>
        <name>Mg(2+)</name>
        <dbReference type="ChEBI" id="CHEBI:18420"/>
        <label>1</label>
    </ligand>
</feature>
<name>A0A9W9V7X6_9EURO</name>
<dbReference type="InterPro" id="IPR010666">
    <property type="entry name" value="Znf_GRF"/>
</dbReference>
<keyword evidence="6" id="KW-0378">Hydrolase</keyword>
<comment type="caution">
    <text evidence="16">The sequence shown here is derived from an EMBL/GenBank/DDBJ whole genome shotgun (WGS) entry which is preliminary data.</text>
</comment>
<organism evidence="16 17">
    <name type="scientific">Penicillium concentricum</name>
    <dbReference type="NCBI Taxonomy" id="293559"/>
    <lineage>
        <taxon>Eukaryota</taxon>
        <taxon>Fungi</taxon>
        <taxon>Dikarya</taxon>
        <taxon>Ascomycota</taxon>
        <taxon>Pezizomycotina</taxon>
        <taxon>Eurotiomycetes</taxon>
        <taxon>Eurotiomycetidae</taxon>
        <taxon>Eurotiales</taxon>
        <taxon>Aspergillaceae</taxon>
        <taxon>Penicillium</taxon>
    </lineage>
</organism>
<reference evidence="16" key="1">
    <citation type="submission" date="2022-12" db="EMBL/GenBank/DDBJ databases">
        <authorList>
            <person name="Petersen C."/>
        </authorList>
    </citation>
    <scope>NUCLEOTIDE SEQUENCE</scope>
    <source>
        <strain evidence="16">IBT 3081</strain>
    </source>
</reference>
<evidence type="ECO:0000259" key="15">
    <source>
        <dbReference type="PROSITE" id="PS51999"/>
    </source>
</evidence>
<evidence type="ECO:0000256" key="10">
    <source>
        <dbReference type="PIRSR" id="PIRSR604808-1"/>
    </source>
</evidence>
<dbReference type="Pfam" id="PF03372">
    <property type="entry name" value="Exo_endo_phos"/>
    <property type="match status" value="1"/>
</dbReference>
<feature type="region of interest" description="Disordered" evidence="14">
    <location>
        <begin position="448"/>
        <end position="480"/>
    </location>
</feature>
<evidence type="ECO:0000256" key="7">
    <source>
        <dbReference type="ARBA" id="ARBA00022833"/>
    </source>
</evidence>
<dbReference type="GO" id="GO:0006284">
    <property type="term" value="P:base-excision repair"/>
    <property type="evidence" value="ECO:0007669"/>
    <property type="project" value="TreeGrafter"/>
</dbReference>
<feature type="binding site" evidence="11">
    <location>
        <position position="9"/>
    </location>
    <ligand>
        <name>Mg(2+)</name>
        <dbReference type="ChEBI" id="CHEBI:18420"/>
        <label>1</label>
    </ligand>
</feature>
<dbReference type="PROSITE" id="PS51435">
    <property type="entry name" value="AP_NUCLEASE_F1_4"/>
    <property type="match status" value="1"/>
</dbReference>
<dbReference type="GO" id="GO:0008081">
    <property type="term" value="F:phosphoric diester hydrolase activity"/>
    <property type="evidence" value="ECO:0007669"/>
    <property type="project" value="TreeGrafter"/>
</dbReference>
<protein>
    <recommendedName>
        <fullName evidence="3">DNA-(apurinic or apyrimidinic site) endonuclease 2</fullName>
    </recommendedName>
</protein>
<proteinExistence type="inferred from homology"/>
<dbReference type="Gene3D" id="3.60.10.10">
    <property type="entry name" value="Endonuclease/exonuclease/phosphatase"/>
    <property type="match status" value="1"/>
</dbReference>
<dbReference type="AlphaFoldDB" id="A0A9W9V7X6"/>
<evidence type="ECO:0000256" key="8">
    <source>
        <dbReference type="ARBA" id="ARBA00022842"/>
    </source>
</evidence>
<feature type="compositionally biased region" description="Basic and acidic residues" evidence="14">
    <location>
        <begin position="534"/>
        <end position="547"/>
    </location>
</feature>
<keyword evidence="11" id="KW-0464">Manganese</keyword>
<evidence type="ECO:0000256" key="13">
    <source>
        <dbReference type="PROSITE-ProRule" id="PRU01343"/>
    </source>
</evidence>
<keyword evidence="7" id="KW-0862">Zinc</keyword>
<comment type="cofactor">
    <cofactor evidence="11">
        <name>Mg(2+)</name>
        <dbReference type="ChEBI" id="CHEBI:18420"/>
    </cofactor>
    <cofactor evidence="11">
        <name>Mn(2+)</name>
        <dbReference type="ChEBI" id="CHEBI:29035"/>
    </cofactor>
    <text evidence="11">Probably binds two magnesium or manganese ions per subunit.</text>
</comment>
<dbReference type="PANTHER" id="PTHR22748">
    <property type="entry name" value="AP ENDONUCLEASE"/>
    <property type="match status" value="1"/>
</dbReference>
<dbReference type="RefSeq" id="XP_056578189.1">
    <property type="nucleotide sequence ID" value="XM_056721939.1"/>
</dbReference>
<comment type="similarity">
    <text evidence="2">Belongs to the DNA repair enzymes AP/ExoA family.</text>
</comment>
<dbReference type="InterPro" id="IPR004808">
    <property type="entry name" value="AP_endonuc_1"/>
</dbReference>
<dbReference type="Proteomes" id="UP001147752">
    <property type="component" value="Unassembled WGS sequence"/>
</dbReference>
<dbReference type="FunFam" id="3.60.10.10:FF:000079">
    <property type="entry name" value="DNA-(apurinic or apyrimidinic site) lyase"/>
    <property type="match status" value="1"/>
</dbReference>
<reference evidence="16" key="2">
    <citation type="journal article" date="2023" name="IMA Fungus">
        <title>Comparative genomic study of the Penicillium genus elucidates a diverse pangenome and 15 lateral gene transfer events.</title>
        <authorList>
            <person name="Petersen C."/>
            <person name="Sorensen T."/>
            <person name="Nielsen M.R."/>
            <person name="Sondergaard T.E."/>
            <person name="Sorensen J.L."/>
            <person name="Fitzpatrick D.A."/>
            <person name="Frisvad J.C."/>
            <person name="Nielsen K.L."/>
        </authorList>
    </citation>
    <scope>NUCLEOTIDE SEQUENCE</scope>
    <source>
        <strain evidence="16">IBT 3081</strain>
    </source>
</reference>
<dbReference type="PANTHER" id="PTHR22748:SF4">
    <property type="entry name" value="DNA-(APURINIC OR APYRIMIDINIC SITE) ENDONUCLEASE 2"/>
    <property type="match status" value="1"/>
</dbReference>
<evidence type="ECO:0000256" key="9">
    <source>
        <dbReference type="ARBA" id="ARBA00023242"/>
    </source>
</evidence>
<evidence type="ECO:0000313" key="16">
    <source>
        <dbReference type="EMBL" id="KAJ5372203.1"/>
    </source>
</evidence>
<dbReference type="SUPFAM" id="SSF56219">
    <property type="entry name" value="DNase I-like"/>
    <property type="match status" value="1"/>
</dbReference>
<dbReference type="EMBL" id="JAPZBT010000002">
    <property type="protein sequence ID" value="KAJ5372203.1"/>
    <property type="molecule type" value="Genomic_DNA"/>
</dbReference>
<feature type="site" description="Important for catalytic activity" evidence="12">
    <location>
        <position position="319"/>
    </location>
</feature>
<feature type="binding site" evidence="11">
    <location>
        <position position="61"/>
    </location>
    <ligand>
        <name>Mg(2+)</name>
        <dbReference type="ChEBI" id="CHEBI:18420"/>
        <label>1</label>
    </ligand>
</feature>
<sequence length="668" mass="74578">MGVRITTWNVNGIRYEKTCQLDSFNTNIANRNPFSYEPWRGTRTFESMFDTLEADIVVLQETKIQRKDLRDDMVLVPGWDCYFRYSGVVIYTRNASCSPIRAEEGITGVLCPPKSSTPFRSLPEEQQIGGYPTSDQLSRPAMNPEEPDLEEEQDMNSVLDARTDALTLDSEGRCVILEFPAFVLIGVYCPAHRDESRDNFRMDFLNALDSRIRNLTAMGKKVVVTGDINISKQDIDAAHGVEAIRKGTMTQEEFVSSPSRRLFNHLVSDGVVIGERDKGRENPVLFDVCRSFHPDRPGMYTCWDQKLNARPGNYGSRIDYVLCSLDMQNWFSDSNIQEGLLGSDHCPVYAVIKESVDQPGGDVNIRDILNPPGMFNCGKRQQEYSNERALPASGRLLPEFDVDKRRSIKDMFARKPTSIPSDSVEITATLANMPTAQVTRSTVMDTAFGSTNSAKKGSAPTTERNQHPQTVSRKRSQPLQTTFAKRFKSAVSTSSGGSAAGQKSLMGFFKPKATNVYEAIRSPVALPASPTPRLNHEPSEFTQEKGKAPAVNPQPSGPQEGTIRKDADISTEWPTASKFIDDTIIDPIVSKEDWSKLFTKKPVPPCDGHQEPCISLTTKKPGMNRGRSFWICPRPLGPSGEKERGTQWRCPTFIWASDWNSPVTTQDQ</sequence>
<keyword evidence="4 11" id="KW-0479">Metal-binding</keyword>
<dbReference type="GO" id="GO:0008270">
    <property type="term" value="F:zinc ion binding"/>
    <property type="evidence" value="ECO:0007669"/>
    <property type="project" value="UniProtKB-KW"/>
</dbReference>
<feature type="active site" evidence="10">
    <location>
        <position position="188"/>
    </location>
</feature>
<evidence type="ECO:0000256" key="2">
    <source>
        <dbReference type="ARBA" id="ARBA00007092"/>
    </source>
</evidence>
<keyword evidence="17" id="KW-1185">Reference proteome</keyword>
<dbReference type="PROSITE" id="PS51999">
    <property type="entry name" value="ZF_GRF"/>
    <property type="match status" value="1"/>
</dbReference>
<feature type="domain" description="GRF-type" evidence="15">
    <location>
        <begin position="606"/>
        <end position="659"/>
    </location>
</feature>
<feature type="site" description="Transition state stabilizer" evidence="12">
    <location>
        <position position="229"/>
    </location>
</feature>
<accession>A0A9W9V7X6</accession>
<keyword evidence="16" id="KW-0540">Nuclease</keyword>
<dbReference type="InterPro" id="IPR020848">
    <property type="entry name" value="AP_endonuclease_F1_CS"/>
</dbReference>
<feature type="binding site" evidence="11">
    <location>
        <position position="229"/>
    </location>
    <ligand>
        <name>Mg(2+)</name>
        <dbReference type="ChEBI" id="CHEBI:18420"/>
        <label>1</label>
    </ligand>
</feature>
<evidence type="ECO:0000256" key="12">
    <source>
        <dbReference type="PIRSR" id="PIRSR604808-3"/>
    </source>
</evidence>
<evidence type="ECO:0000256" key="1">
    <source>
        <dbReference type="ARBA" id="ARBA00001936"/>
    </source>
</evidence>
<feature type="site" description="Interaction with DNA substrate" evidence="12">
    <location>
        <position position="345"/>
    </location>
</feature>
<evidence type="ECO:0000256" key="5">
    <source>
        <dbReference type="ARBA" id="ARBA00022771"/>
    </source>
</evidence>
<evidence type="ECO:0000256" key="6">
    <source>
        <dbReference type="ARBA" id="ARBA00022801"/>
    </source>
</evidence>
<dbReference type="InterPro" id="IPR036691">
    <property type="entry name" value="Endo/exonu/phosph_ase_sf"/>
</dbReference>
<dbReference type="CDD" id="cd09088">
    <property type="entry name" value="Ape2-like_AP-endo"/>
    <property type="match status" value="1"/>
</dbReference>
<feature type="binding site" evidence="11">
    <location>
        <position position="344"/>
    </location>
    <ligand>
        <name>Mg(2+)</name>
        <dbReference type="ChEBI" id="CHEBI:18420"/>
        <label>1</label>
    </ligand>
</feature>
<dbReference type="GO" id="GO:0003677">
    <property type="term" value="F:DNA binding"/>
    <property type="evidence" value="ECO:0007669"/>
    <property type="project" value="InterPro"/>
</dbReference>
<feature type="active site" description="Proton acceptor" evidence="10">
    <location>
        <position position="345"/>
    </location>
</feature>
<dbReference type="GeneID" id="81461122"/>
<evidence type="ECO:0000256" key="11">
    <source>
        <dbReference type="PIRSR" id="PIRSR604808-2"/>
    </source>
</evidence>
<evidence type="ECO:0000256" key="4">
    <source>
        <dbReference type="ARBA" id="ARBA00022723"/>
    </source>
</evidence>
<keyword evidence="5 13" id="KW-0863">Zinc-finger</keyword>
<dbReference type="GO" id="GO:0008311">
    <property type="term" value="F:double-stranded DNA 3'-5' DNA exonuclease activity"/>
    <property type="evidence" value="ECO:0007669"/>
    <property type="project" value="TreeGrafter"/>
</dbReference>
<dbReference type="GO" id="GO:0005634">
    <property type="term" value="C:nucleus"/>
    <property type="evidence" value="ECO:0007669"/>
    <property type="project" value="TreeGrafter"/>
</dbReference>
<keyword evidence="16" id="KW-0255">Endonuclease</keyword>
<dbReference type="PROSITE" id="PS00728">
    <property type="entry name" value="AP_NUCLEASE_F1_3"/>
    <property type="match status" value="1"/>
</dbReference>
<dbReference type="OrthoDB" id="391817at2759"/>
<feature type="region of interest" description="Disordered" evidence="14">
    <location>
        <begin position="527"/>
        <end position="563"/>
    </location>
</feature>
<dbReference type="InterPro" id="IPR005135">
    <property type="entry name" value="Endo/exonuclease/phosphatase"/>
</dbReference>
<feature type="active site" description="Proton donor/acceptor" evidence="10">
    <location>
        <position position="227"/>
    </location>
</feature>
<feature type="binding site" evidence="11">
    <location>
        <position position="345"/>
    </location>
    <ligand>
        <name>Mg(2+)</name>
        <dbReference type="ChEBI" id="CHEBI:18420"/>
        <label>1</label>
    </ligand>
</feature>
<evidence type="ECO:0000313" key="17">
    <source>
        <dbReference type="Proteomes" id="UP001147752"/>
    </source>
</evidence>
<dbReference type="GO" id="GO:0003906">
    <property type="term" value="F:DNA-(apurinic or apyrimidinic site) endonuclease activity"/>
    <property type="evidence" value="ECO:0007669"/>
    <property type="project" value="TreeGrafter"/>
</dbReference>
<gene>
    <name evidence="16" type="ORF">N7517_004209</name>
</gene>
<dbReference type="PROSITE" id="PS00726">
    <property type="entry name" value="AP_NUCLEASE_F1_1"/>
    <property type="match status" value="1"/>
</dbReference>
<evidence type="ECO:0000256" key="3">
    <source>
        <dbReference type="ARBA" id="ARBA00013541"/>
    </source>
</evidence>